<feature type="transmembrane region" description="Helical" evidence="1">
    <location>
        <begin position="443"/>
        <end position="466"/>
    </location>
</feature>
<feature type="domain" description="Arabinofuranosyltransferase AftA C-terminal" evidence="2">
    <location>
        <begin position="516"/>
        <end position="601"/>
    </location>
</feature>
<proteinExistence type="predicted"/>
<organism evidence="3 4">
    <name type="scientific">Plantactinospora alkalitolerans</name>
    <dbReference type="NCBI Taxonomy" id="2789879"/>
    <lineage>
        <taxon>Bacteria</taxon>
        <taxon>Bacillati</taxon>
        <taxon>Actinomycetota</taxon>
        <taxon>Actinomycetes</taxon>
        <taxon>Micromonosporales</taxon>
        <taxon>Micromonosporaceae</taxon>
        <taxon>Plantactinospora</taxon>
    </lineage>
</organism>
<feature type="transmembrane region" description="Helical" evidence="1">
    <location>
        <begin position="67"/>
        <end position="85"/>
    </location>
</feature>
<feature type="transmembrane region" description="Helical" evidence="1">
    <location>
        <begin position="296"/>
        <end position="317"/>
    </location>
</feature>
<dbReference type="InterPro" id="IPR020959">
    <property type="entry name" value="ArabinofuranosylTrfase_AftA_C"/>
</dbReference>
<feature type="transmembrane region" description="Helical" evidence="1">
    <location>
        <begin position="378"/>
        <end position="399"/>
    </location>
</feature>
<evidence type="ECO:0000256" key="1">
    <source>
        <dbReference type="SAM" id="Phobius"/>
    </source>
</evidence>
<dbReference type="EMBL" id="JADPUN010000296">
    <property type="protein sequence ID" value="MBF9133825.1"/>
    <property type="molecule type" value="Genomic_DNA"/>
</dbReference>
<feature type="transmembrane region" description="Helical" evidence="1">
    <location>
        <begin position="92"/>
        <end position="112"/>
    </location>
</feature>
<evidence type="ECO:0000313" key="4">
    <source>
        <dbReference type="Proteomes" id="UP000638560"/>
    </source>
</evidence>
<gene>
    <name evidence="3" type="ORF">I0C86_33555</name>
</gene>
<keyword evidence="4" id="KW-1185">Reference proteome</keyword>
<evidence type="ECO:0000313" key="3">
    <source>
        <dbReference type="EMBL" id="MBF9133825.1"/>
    </source>
</evidence>
<dbReference type="Pfam" id="PF12249">
    <property type="entry name" value="AftA_C"/>
    <property type="match status" value="1"/>
</dbReference>
<protein>
    <submittedName>
        <fullName evidence="3">Arabinofuranosyltransferase</fullName>
    </submittedName>
</protein>
<feature type="transmembrane region" description="Helical" evidence="1">
    <location>
        <begin position="350"/>
        <end position="369"/>
    </location>
</feature>
<feature type="transmembrane region" description="Helical" evidence="1">
    <location>
        <begin position="260"/>
        <end position="284"/>
    </location>
</feature>
<comment type="caution">
    <text evidence="3">The sequence shown here is derived from an EMBL/GenBank/DDBJ whole genome shotgun (WGS) entry which is preliminary data.</text>
</comment>
<accession>A0ABS0H5T7</accession>
<dbReference type="RefSeq" id="WP_196205327.1">
    <property type="nucleotide sequence ID" value="NZ_JADPUN010000296.1"/>
</dbReference>
<sequence length="640" mass="69767">MTTAPEIAQVEPPREAPPRVGIAARARAMMPAGAGFWATLTWAVGFPLAVLLVKLLDGNPLTGRGSVGPVAIGIVGGVVVLVLVVRRYSDTLMGLLAGGYAAWCGLTLVASYHGTPFGDSGLRGDSARLATMATRFSTTWQPVDGIVPSVPAEYPPLFPWLLGRLSTIIDRPAWSLIGYGEATLISAAVLFAFLLWRGIVPTPVALALAVLPPWVFNQPRKSYEIITIAVFVPWVLRTFTNRSRSEGGLHWLSAGIIGGLLVQTYQGYLLFGVLGILAIIAFTWHGAADRMAYLRHVLGAGLTAFVVASWYLVPYLYGTLTLHGSRVNDYFISPAIVEDPLGIWFLTGPFGNPLYIVELVGLLGLIWYWKTRWWARPMLLLVAGVYVYRWALVLIFVGNGHTLYLHYTTRLIGLVFASAGILTAITAVPALARRVTTRSLRGVGVLSMSALLVVTAMAGLGTWMPWPRGINDVKRPADSFSPNLATYTHAEPLPNGKRPRYAPKGVTVAWFPAEPIREVVEGTLGEGARPSTLAYDERMFAYYPWKGYVAVERLASNTFSKWDERHAELVRIAGIKDPAEFARASADTEFGGIDVFVLRRRGAGWMWGDVVFDAAQFSPTYWRVADDLPSNTAVAVRLPG</sequence>
<name>A0ABS0H5T7_9ACTN</name>
<evidence type="ECO:0000259" key="2">
    <source>
        <dbReference type="Pfam" id="PF12249"/>
    </source>
</evidence>
<reference evidence="3 4" key="1">
    <citation type="submission" date="2020-11" db="EMBL/GenBank/DDBJ databases">
        <title>A novel isolate from a Black sea contaminated sediment with potential to produce alkanes: Plantactinospora alkalitolerans sp. nov.</title>
        <authorList>
            <person name="Carro L."/>
            <person name="Veyisoglu A."/>
            <person name="Guven K."/>
            <person name="Schumann P."/>
            <person name="Klenk H.-P."/>
            <person name="Sahin N."/>
        </authorList>
    </citation>
    <scope>NUCLEOTIDE SEQUENCE [LARGE SCALE GENOMIC DNA]</scope>
    <source>
        <strain evidence="3 4">S1510</strain>
    </source>
</reference>
<keyword evidence="1" id="KW-1133">Transmembrane helix</keyword>
<feature type="transmembrane region" description="Helical" evidence="1">
    <location>
        <begin position="34"/>
        <end position="55"/>
    </location>
</feature>
<feature type="transmembrane region" description="Helical" evidence="1">
    <location>
        <begin position="184"/>
        <end position="211"/>
    </location>
</feature>
<dbReference type="Proteomes" id="UP000638560">
    <property type="component" value="Unassembled WGS sequence"/>
</dbReference>
<feature type="transmembrane region" description="Helical" evidence="1">
    <location>
        <begin position="411"/>
        <end position="431"/>
    </location>
</feature>
<keyword evidence="1" id="KW-0812">Transmembrane</keyword>
<keyword evidence="1" id="KW-0472">Membrane</keyword>